<dbReference type="Gene3D" id="3.55.30.10">
    <property type="entry name" value="Hsp33 domain"/>
    <property type="match status" value="1"/>
</dbReference>
<dbReference type="GO" id="GO:0051082">
    <property type="term" value="F:unfolded protein binding"/>
    <property type="evidence" value="ECO:0007669"/>
    <property type="project" value="UniProtKB-UniRule"/>
</dbReference>
<dbReference type="AlphaFoldDB" id="A0A432WG61"/>
<evidence type="ECO:0000256" key="6">
    <source>
        <dbReference type="HAMAP-Rule" id="MF_00117"/>
    </source>
</evidence>
<accession>A0A432WG61</accession>
<proteinExistence type="inferred from homology"/>
<dbReference type="OrthoDB" id="9793753at2"/>
<evidence type="ECO:0000256" key="5">
    <source>
        <dbReference type="ARBA" id="ARBA00023284"/>
    </source>
</evidence>
<dbReference type="Gene3D" id="3.90.1280.10">
    <property type="entry name" value="HSP33 redox switch-like"/>
    <property type="match status" value="1"/>
</dbReference>
<comment type="function">
    <text evidence="6">Redox regulated molecular chaperone. Protects both thermally unfolding and oxidatively damaged proteins from irreversible aggregation. Plays an important role in the bacterial defense system toward oxidative stress.</text>
</comment>
<evidence type="ECO:0000256" key="1">
    <source>
        <dbReference type="ARBA" id="ARBA00022490"/>
    </source>
</evidence>
<evidence type="ECO:0000256" key="3">
    <source>
        <dbReference type="ARBA" id="ARBA00023157"/>
    </source>
</evidence>
<keyword evidence="2 6" id="KW-0862">Zinc</keyword>
<name>A0A432WG61_9GAMM</name>
<gene>
    <name evidence="6" type="primary">hslO</name>
    <name evidence="7" type="ORF">CWE11_06965</name>
</gene>
<dbReference type="SUPFAM" id="SSF118352">
    <property type="entry name" value="HSP33 redox switch-like"/>
    <property type="match status" value="1"/>
</dbReference>
<protein>
    <recommendedName>
        <fullName evidence="6">33 kDa chaperonin</fullName>
    </recommendedName>
    <alternativeName>
        <fullName evidence="6">Heat shock protein 33 homolog</fullName>
        <shortName evidence="6">HSP33</shortName>
    </alternativeName>
</protein>
<organism evidence="7 8">
    <name type="scientific">Aliidiomarina sanyensis</name>
    <dbReference type="NCBI Taxonomy" id="1249555"/>
    <lineage>
        <taxon>Bacteria</taxon>
        <taxon>Pseudomonadati</taxon>
        <taxon>Pseudomonadota</taxon>
        <taxon>Gammaproteobacteria</taxon>
        <taxon>Alteromonadales</taxon>
        <taxon>Idiomarinaceae</taxon>
        <taxon>Aliidiomarina</taxon>
    </lineage>
</organism>
<dbReference type="GO" id="GO:0005737">
    <property type="term" value="C:cytoplasm"/>
    <property type="evidence" value="ECO:0007669"/>
    <property type="project" value="UniProtKB-SubCell"/>
</dbReference>
<keyword evidence="1 6" id="KW-0963">Cytoplasm</keyword>
<dbReference type="SUPFAM" id="SSF64397">
    <property type="entry name" value="Hsp33 domain"/>
    <property type="match status" value="1"/>
</dbReference>
<dbReference type="GO" id="GO:0044183">
    <property type="term" value="F:protein folding chaperone"/>
    <property type="evidence" value="ECO:0007669"/>
    <property type="project" value="TreeGrafter"/>
</dbReference>
<feature type="disulfide bond" description="Redox-active" evidence="6">
    <location>
        <begin position="228"/>
        <end position="230"/>
    </location>
</feature>
<evidence type="ECO:0000256" key="4">
    <source>
        <dbReference type="ARBA" id="ARBA00023186"/>
    </source>
</evidence>
<dbReference type="GO" id="GO:0042026">
    <property type="term" value="P:protein refolding"/>
    <property type="evidence" value="ECO:0007669"/>
    <property type="project" value="TreeGrafter"/>
</dbReference>
<sequence>MATKLDEILRFTFENHDVRGEIVQLQESFQSLLQGHGYSKPVKILLGELMAVTSLLTATLKFEGHINVQIQGNGPLNYATVNGSHDQALRGAARLTQDIQEATFRELVGDNAILIITLSPEQGERYQGVVAIEGESLGSAVEQYFQQSEQLATRVWLFADLEAARSGGLFLQAMPGAKGLDGFEHLTTLADTIRAEEVLMLPATEVLHRLYHEEQVHIYPTQSVRFFCGCSRSATATALRGVPMEELRAILREEGEIKMTCDYCLTNYIYNEFDIEALHAHEAPEQPQ</sequence>
<keyword evidence="8" id="KW-1185">Reference proteome</keyword>
<comment type="caution">
    <text evidence="7">The sequence shown here is derived from an EMBL/GenBank/DDBJ whole genome shotgun (WGS) entry which is preliminary data.</text>
</comment>
<dbReference type="InterPro" id="IPR016154">
    <property type="entry name" value="Heat_shock_Hsp33_C"/>
</dbReference>
<dbReference type="Pfam" id="PF01430">
    <property type="entry name" value="HSP33"/>
    <property type="match status" value="1"/>
</dbReference>
<keyword evidence="3 6" id="KW-1015">Disulfide bond</keyword>
<dbReference type="PANTHER" id="PTHR30111">
    <property type="entry name" value="33 KDA CHAPERONIN"/>
    <property type="match status" value="1"/>
</dbReference>
<keyword evidence="5 6" id="KW-0676">Redox-active center</keyword>
<evidence type="ECO:0000313" key="7">
    <source>
        <dbReference type="EMBL" id="RUO32768.1"/>
    </source>
</evidence>
<comment type="subcellular location">
    <subcellularLocation>
        <location evidence="6">Cytoplasm</location>
    </subcellularLocation>
</comment>
<feature type="disulfide bond" description="Redox-active" evidence="6">
    <location>
        <begin position="261"/>
        <end position="264"/>
    </location>
</feature>
<dbReference type="PIRSF" id="PIRSF005261">
    <property type="entry name" value="Heat_shock_Hsp33"/>
    <property type="match status" value="1"/>
</dbReference>
<dbReference type="HAMAP" id="MF_00117">
    <property type="entry name" value="HslO"/>
    <property type="match status" value="1"/>
</dbReference>
<dbReference type="NCBIfam" id="NF001033">
    <property type="entry name" value="PRK00114.1"/>
    <property type="match status" value="1"/>
</dbReference>
<evidence type="ECO:0000256" key="2">
    <source>
        <dbReference type="ARBA" id="ARBA00022833"/>
    </source>
</evidence>
<comment type="similarity">
    <text evidence="6">Belongs to the HSP33 family.</text>
</comment>
<reference evidence="7 8" key="1">
    <citation type="journal article" date="2011" name="Front. Microbiol.">
        <title>Genomic signatures of strain selection and enhancement in Bacillus atrophaeus var. globigii, a historical biowarfare simulant.</title>
        <authorList>
            <person name="Gibbons H.S."/>
            <person name="Broomall S.M."/>
            <person name="McNew L.A."/>
            <person name="Daligault H."/>
            <person name="Chapman C."/>
            <person name="Bruce D."/>
            <person name="Karavis M."/>
            <person name="Krepps M."/>
            <person name="McGregor P.A."/>
            <person name="Hong C."/>
            <person name="Park K.H."/>
            <person name="Akmal A."/>
            <person name="Feldman A."/>
            <person name="Lin J.S."/>
            <person name="Chang W.E."/>
            <person name="Higgs B.W."/>
            <person name="Demirev P."/>
            <person name="Lindquist J."/>
            <person name="Liem A."/>
            <person name="Fochler E."/>
            <person name="Read T.D."/>
            <person name="Tapia R."/>
            <person name="Johnson S."/>
            <person name="Bishop-Lilly K.A."/>
            <person name="Detter C."/>
            <person name="Han C."/>
            <person name="Sozhamannan S."/>
            <person name="Rosenzweig C.N."/>
            <person name="Skowronski E.W."/>
        </authorList>
    </citation>
    <scope>NUCLEOTIDE SEQUENCE [LARGE SCALE GENOMIC DNA]</scope>
    <source>
        <strain evidence="7 8">GYP-17</strain>
    </source>
</reference>
<dbReference type="Proteomes" id="UP000288405">
    <property type="component" value="Unassembled WGS sequence"/>
</dbReference>
<keyword evidence="4 6" id="KW-0143">Chaperone</keyword>
<dbReference type="CDD" id="cd00498">
    <property type="entry name" value="Hsp33"/>
    <property type="match status" value="1"/>
</dbReference>
<dbReference type="InterPro" id="IPR000397">
    <property type="entry name" value="Heat_shock_Hsp33"/>
</dbReference>
<dbReference type="InterPro" id="IPR016153">
    <property type="entry name" value="Heat_shock_Hsp33_N"/>
</dbReference>
<dbReference type="PANTHER" id="PTHR30111:SF1">
    <property type="entry name" value="33 KDA CHAPERONIN"/>
    <property type="match status" value="1"/>
</dbReference>
<dbReference type="Gene3D" id="1.10.287.480">
    <property type="entry name" value="helix hairpin bin"/>
    <property type="match status" value="1"/>
</dbReference>
<dbReference type="EMBL" id="PIPM01000006">
    <property type="protein sequence ID" value="RUO32768.1"/>
    <property type="molecule type" value="Genomic_DNA"/>
</dbReference>
<dbReference type="InterPro" id="IPR023212">
    <property type="entry name" value="Hsp33_helix_hairpin_bin_dom_sf"/>
</dbReference>
<dbReference type="RefSeq" id="WP_126776895.1">
    <property type="nucleotide sequence ID" value="NZ_PIPM01000006.1"/>
</dbReference>
<evidence type="ECO:0000313" key="8">
    <source>
        <dbReference type="Proteomes" id="UP000288405"/>
    </source>
</evidence>
<comment type="PTM">
    <text evidence="6">Under oxidizing conditions two disulfide bonds are formed involving the reactive cysteines. Under reducing conditions zinc is bound to the reactive cysteines and the protein is inactive.</text>
</comment>